<evidence type="ECO:0000256" key="2">
    <source>
        <dbReference type="ARBA" id="ARBA00022448"/>
    </source>
</evidence>
<dbReference type="NCBIfam" id="TIGR04057">
    <property type="entry name" value="SusC_RagA_signa"/>
    <property type="match status" value="1"/>
</dbReference>
<evidence type="ECO:0000256" key="1">
    <source>
        <dbReference type="ARBA" id="ARBA00004571"/>
    </source>
</evidence>
<keyword evidence="8 14" id="KW-0675">Receptor</keyword>
<keyword evidence="7 10" id="KW-0472">Membrane</keyword>
<feature type="domain" description="TonB-dependent receptor plug" evidence="13">
    <location>
        <begin position="183"/>
        <end position="292"/>
    </location>
</feature>
<evidence type="ECO:0000256" key="6">
    <source>
        <dbReference type="ARBA" id="ARBA00023077"/>
    </source>
</evidence>
<dbReference type="Pfam" id="PF13715">
    <property type="entry name" value="CarbopepD_reg_2"/>
    <property type="match status" value="1"/>
</dbReference>
<dbReference type="InterPro" id="IPR000531">
    <property type="entry name" value="Beta-barrel_TonB"/>
</dbReference>
<organism evidence="14 15">
    <name type="scientific">Pontibacter diazotrophicus</name>
    <dbReference type="NCBI Taxonomy" id="1400979"/>
    <lineage>
        <taxon>Bacteria</taxon>
        <taxon>Pseudomonadati</taxon>
        <taxon>Bacteroidota</taxon>
        <taxon>Cytophagia</taxon>
        <taxon>Cytophagales</taxon>
        <taxon>Hymenobacteraceae</taxon>
        <taxon>Pontibacter</taxon>
    </lineage>
</organism>
<evidence type="ECO:0000256" key="7">
    <source>
        <dbReference type="ARBA" id="ARBA00023136"/>
    </source>
</evidence>
<dbReference type="PANTHER" id="PTHR30069:SF29">
    <property type="entry name" value="HEMOGLOBIN AND HEMOGLOBIN-HAPTOGLOBIN-BINDING PROTEIN 1-RELATED"/>
    <property type="match status" value="1"/>
</dbReference>
<comment type="similarity">
    <text evidence="10 11">Belongs to the TonB-dependent receptor family.</text>
</comment>
<dbReference type="InterPro" id="IPR012910">
    <property type="entry name" value="Plug_dom"/>
</dbReference>
<dbReference type="EMBL" id="QRGR01000001">
    <property type="protein sequence ID" value="RDV17224.1"/>
    <property type="molecule type" value="Genomic_DNA"/>
</dbReference>
<evidence type="ECO:0000256" key="11">
    <source>
        <dbReference type="RuleBase" id="RU003357"/>
    </source>
</evidence>
<evidence type="ECO:0000256" key="5">
    <source>
        <dbReference type="ARBA" id="ARBA00022729"/>
    </source>
</evidence>
<keyword evidence="2 10" id="KW-0813">Transport</keyword>
<dbReference type="Pfam" id="PF00593">
    <property type="entry name" value="TonB_dep_Rec_b-barrel"/>
    <property type="match status" value="1"/>
</dbReference>
<dbReference type="PANTHER" id="PTHR30069">
    <property type="entry name" value="TONB-DEPENDENT OUTER MEMBRANE RECEPTOR"/>
    <property type="match status" value="1"/>
</dbReference>
<sequence>MRWFNAAVCGGNHNCSLFIICNAQTNTVNIMKRSSHYLQSIVLASLLIGFGPTKAQTVAVALPRSSGAVYSQPANLPPKDVLAEEQINRQTDVTVTGKVTGETGDGLPGVTVMLKGTNTGVTTDVDGNYRLNVPNGSGTLVFSYIGYEPQEVPVNNRAAINISLAPDTEALEEVVVIGYGSQKKREVTGAVASVKPEDFNQGAVTDAMQLVQGKVAGLSVTRTNGGDPTSGLEIRLRGTSSLTNSGQAPLIVVDGIPGGSLEAISPDDIASIDILKDGSAAAIYGTRGTNGVILITTKQGKKGAMQVAYSGRAYTESTLRRVEVLSAAEYREMKERLSVTRPDVASSMIDYGASTDWYDEITRTPLSHLHNLSLSGGMENTTYRLSMFYVDHEGILLNSNKEEYRANLNMSQRALNDKLQFTAQLGMANVKQNPVDYNAMRQVVQRNPTEPVYDEDGNLTEFIGAWQYDNPVGILTERVRDDAGSRLFGNLGVNFDLTDEIRVGVLGGLQTYRAQNGYYEPSYSYPQQLANLGGFASRNSEVRTTETLESTIEWMKSFSEHSINLIGGYSFQEFGAEGFNAGNSNFITDDFAYNNIGSGTYLTDGRASMGSFKNESRLVGFFARGAYNFRGRYFLFASVRREGSSKFGANNKWGTFPAVSAGWDITQEDFLSGVPNLNLLKLRAGYGVTGNQGIDPYLSLQRLGASGLFYYNGEFIPGYQPVSNPNPNLKWETKHEYNVGVDWAVLGNRISGTVDWYLRDTRDLLLNYNVPTPPNLFTSTLANVGSLRNTGIELTINAIPVQTEGFQWSVDFNIDHRRNKLLSLSNEFYSLDYRNIGDIGPPGISAWTHQLREGAPLGIIHGLVYEGLTDDGQWIYRDYDPRTGESDDEINIDDRADIGNGIPDYYMGLTNTFKYGNFDLTVMARGMFGHQIINTKRIWHDNPKFLPRNIMRSAMDSQLWDDPDFSSYYVEDGDFVKIDNITLGYNLPLQNKWIKSSRFYLTGNNMFVITGYQGVDPEVAIGGLEPGSDNRFDYPSTRMYTAGINLTF</sequence>
<dbReference type="InterPro" id="IPR008969">
    <property type="entry name" value="CarboxyPept-like_regulatory"/>
</dbReference>
<keyword evidence="6 11" id="KW-0798">TonB box</keyword>
<evidence type="ECO:0000256" key="10">
    <source>
        <dbReference type="PROSITE-ProRule" id="PRU01360"/>
    </source>
</evidence>
<evidence type="ECO:0000256" key="4">
    <source>
        <dbReference type="ARBA" id="ARBA00022692"/>
    </source>
</evidence>
<accession>A0A3D8LIX3</accession>
<keyword evidence="4 10" id="KW-0812">Transmembrane</keyword>
<dbReference type="InterPro" id="IPR037066">
    <property type="entry name" value="Plug_dom_sf"/>
</dbReference>
<dbReference type="SUPFAM" id="SSF56935">
    <property type="entry name" value="Porins"/>
    <property type="match status" value="1"/>
</dbReference>
<evidence type="ECO:0000259" key="13">
    <source>
        <dbReference type="Pfam" id="PF07715"/>
    </source>
</evidence>
<evidence type="ECO:0000256" key="9">
    <source>
        <dbReference type="ARBA" id="ARBA00023237"/>
    </source>
</evidence>
<dbReference type="GO" id="GO:0009279">
    <property type="term" value="C:cell outer membrane"/>
    <property type="evidence" value="ECO:0007669"/>
    <property type="project" value="UniProtKB-SubCell"/>
</dbReference>
<dbReference type="Proteomes" id="UP000256708">
    <property type="component" value="Unassembled WGS sequence"/>
</dbReference>
<dbReference type="AlphaFoldDB" id="A0A3D8LIX3"/>
<dbReference type="Pfam" id="PF07715">
    <property type="entry name" value="Plug"/>
    <property type="match status" value="1"/>
</dbReference>
<keyword evidence="3 10" id="KW-1134">Transmembrane beta strand</keyword>
<keyword evidence="5" id="KW-0732">Signal</keyword>
<dbReference type="InterPro" id="IPR023996">
    <property type="entry name" value="TonB-dep_OMP_SusC/RagA"/>
</dbReference>
<proteinExistence type="inferred from homology"/>
<dbReference type="InterPro" id="IPR036942">
    <property type="entry name" value="Beta-barrel_TonB_sf"/>
</dbReference>
<feature type="domain" description="TonB-dependent receptor-like beta-barrel" evidence="12">
    <location>
        <begin position="453"/>
        <end position="1005"/>
    </location>
</feature>
<dbReference type="OrthoDB" id="9768177at2"/>
<comment type="subcellular location">
    <subcellularLocation>
        <location evidence="1 10">Cell outer membrane</location>
        <topology evidence="1 10">Multi-pass membrane protein</topology>
    </subcellularLocation>
</comment>
<evidence type="ECO:0000256" key="3">
    <source>
        <dbReference type="ARBA" id="ARBA00022452"/>
    </source>
</evidence>
<keyword evidence="15" id="KW-1185">Reference proteome</keyword>
<evidence type="ECO:0000259" key="12">
    <source>
        <dbReference type="Pfam" id="PF00593"/>
    </source>
</evidence>
<evidence type="ECO:0000313" key="15">
    <source>
        <dbReference type="Proteomes" id="UP000256708"/>
    </source>
</evidence>
<dbReference type="NCBIfam" id="TIGR04056">
    <property type="entry name" value="OMP_RagA_SusC"/>
    <property type="match status" value="1"/>
</dbReference>
<dbReference type="Gene3D" id="2.60.40.1120">
    <property type="entry name" value="Carboxypeptidase-like, regulatory domain"/>
    <property type="match status" value="1"/>
</dbReference>
<evidence type="ECO:0000256" key="8">
    <source>
        <dbReference type="ARBA" id="ARBA00023170"/>
    </source>
</evidence>
<evidence type="ECO:0000313" key="14">
    <source>
        <dbReference type="EMBL" id="RDV17224.1"/>
    </source>
</evidence>
<keyword evidence="9 10" id="KW-0998">Cell outer membrane</keyword>
<dbReference type="GO" id="GO:0044718">
    <property type="term" value="P:siderophore transmembrane transport"/>
    <property type="evidence" value="ECO:0007669"/>
    <property type="project" value="TreeGrafter"/>
</dbReference>
<dbReference type="FunFam" id="2.60.40.1120:FF:000003">
    <property type="entry name" value="Outer membrane protein Omp121"/>
    <property type="match status" value="1"/>
</dbReference>
<dbReference type="SUPFAM" id="SSF49464">
    <property type="entry name" value="Carboxypeptidase regulatory domain-like"/>
    <property type="match status" value="1"/>
</dbReference>
<dbReference type="PROSITE" id="PS52016">
    <property type="entry name" value="TONB_DEPENDENT_REC_3"/>
    <property type="match status" value="1"/>
</dbReference>
<name>A0A3D8LIX3_9BACT</name>
<reference evidence="15" key="1">
    <citation type="submission" date="2018-08" db="EMBL/GenBank/DDBJ databases">
        <authorList>
            <person name="Liu Z.-W."/>
            <person name="Du Z.-J."/>
        </authorList>
    </citation>
    <scope>NUCLEOTIDE SEQUENCE [LARGE SCALE GENOMIC DNA]</scope>
    <source>
        <strain evidence="15">H4X</strain>
    </source>
</reference>
<dbReference type="Gene3D" id="2.40.170.20">
    <property type="entry name" value="TonB-dependent receptor, beta-barrel domain"/>
    <property type="match status" value="1"/>
</dbReference>
<comment type="caution">
    <text evidence="14">The sequence shown here is derived from an EMBL/GenBank/DDBJ whole genome shotgun (WGS) entry which is preliminary data.</text>
</comment>
<dbReference type="GO" id="GO:0015344">
    <property type="term" value="F:siderophore uptake transmembrane transporter activity"/>
    <property type="evidence" value="ECO:0007669"/>
    <property type="project" value="TreeGrafter"/>
</dbReference>
<protein>
    <submittedName>
        <fullName evidence="14">TonB-dependent receptor</fullName>
    </submittedName>
</protein>
<dbReference type="InterPro" id="IPR039426">
    <property type="entry name" value="TonB-dep_rcpt-like"/>
</dbReference>
<gene>
    <name evidence="14" type="ORF">DXT99_01585</name>
</gene>
<dbReference type="InterPro" id="IPR023997">
    <property type="entry name" value="TonB-dep_OMP_SusC/RagA_CS"/>
</dbReference>
<dbReference type="Gene3D" id="2.170.130.10">
    <property type="entry name" value="TonB-dependent receptor, plug domain"/>
    <property type="match status" value="1"/>
</dbReference>